<dbReference type="Pfam" id="PF01431">
    <property type="entry name" value="Peptidase_M13"/>
    <property type="match status" value="1"/>
</dbReference>
<proteinExistence type="inferred from homology"/>
<comment type="caution">
    <text evidence="13">The sequence shown here is derived from an EMBL/GenBank/DDBJ whole genome shotgun (WGS) entry which is preliminary data.</text>
</comment>
<dbReference type="InterPro" id="IPR018497">
    <property type="entry name" value="Peptidase_M13_C"/>
</dbReference>
<evidence type="ECO:0000256" key="6">
    <source>
        <dbReference type="ARBA" id="ARBA00022801"/>
    </source>
</evidence>
<comment type="cofactor">
    <cofactor evidence="1">
        <name>Zn(2+)</name>
        <dbReference type="ChEBI" id="CHEBI:29105"/>
    </cofactor>
</comment>
<dbReference type="Gene3D" id="1.10.1380.10">
    <property type="entry name" value="Neutral endopeptidase , domain2"/>
    <property type="match status" value="1"/>
</dbReference>
<keyword evidence="10" id="KW-0472">Membrane</keyword>
<dbReference type="GO" id="GO:0046872">
    <property type="term" value="F:metal ion binding"/>
    <property type="evidence" value="ECO:0007669"/>
    <property type="project" value="UniProtKB-KW"/>
</dbReference>
<keyword evidence="10" id="KW-1133">Transmembrane helix</keyword>
<evidence type="ECO:0000256" key="10">
    <source>
        <dbReference type="SAM" id="Phobius"/>
    </source>
</evidence>
<dbReference type="EMBL" id="JAZDUA010000323">
    <property type="protein sequence ID" value="KAK7794691.1"/>
    <property type="molecule type" value="Genomic_DNA"/>
</dbReference>
<evidence type="ECO:0000313" key="13">
    <source>
        <dbReference type="EMBL" id="KAK7794691.1"/>
    </source>
</evidence>
<evidence type="ECO:0000313" key="14">
    <source>
        <dbReference type="Proteomes" id="UP001378592"/>
    </source>
</evidence>
<feature type="region of interest" description="Disordered" evidence="9">
    <location>
        <begin position="1"/>
        <end position="84"/>
    </location>
</feature>
<evidence type="ECO:0000259" key="12">
    <source>
        <dbReference type="Pfam" id="PF05649"/>
    </source>
</evidence>
<dbReference type="GO" id="GO:0004222">
    <property type="term" value="F:metalloendopeptidase activity"/>
    <property type="evidence" value="ECO:0007669"/>
    <property type="project" value="InterPro"/>
</dbReference>
<dbReference type="Pfam" id="PF05649">
    <property type="entry name" value="Peptidase_M13_N"/>
    <property type="match status" value="1"/>
</dbReference>
<keyword evidence="4" id="KW-0645">Protease</keyword>
<evidence type="ECO:0000256" key="8">
    <source>
        <dbReference type="ARBA" id="ARBA00023049"/>
    </source>
</evidence>
<sequence>MEKGEKDVSLVNGGREKAEEAGGGGGGAEVPGTPERQPCLPQGGGGGGGRAAQGLDEVDRRRKLSASNSVAKNRASFDKGAGGGRLGARVEARLRRRTGLSRFGLTVSAVILALLLVFLIVIVVLACTWPQTPHEHMFPVCTRAACLQASAQILPKMDSNASPCDDFWKYACGSWLRAPAPPRPLWSLAEEQRLRYREHLRTLVTTLPYPMDPTTKEWKLQHLYESCMRLDSIETDGTRPLIKLIFELGGWIVLPDFHPGAWNMERTIVKLFETQQITPFFQIDVVPDPRNPSKNIVKIIPGGLDLPHKSFYSRTPDSPVPSAFMQFLRDIVALLGARSSDAKRFSTNMFYYQQRLATAMPDNIDIEDPVASSHRDTIGNLREKAGSIPLMDILQLVFPKAIINNETEVLVPSSKFMNTISSILSTTDRGPLNEYMMWVVASSYIPYLNFEVRDIEMTYHRVLTGAQVPAERWETCITTLEKYMGLALAALVEQSSHNAERDATIKQINQMFDNIRDAVRSSLAKAYWFDKELQELALQKINTMSLQVGVSSSVVNDQYLKTFYNRLQIQRNDFFRNIRNAREFQMSYLNKKLMEPQEEYKWIDAAVGKNVAYIPTANKIVVPQWMLSPPLYNPQYPTSVQYGGLGVEIAYAVVSAVLPPNILFDGEGVLLNENSTVVNHSATTVRRAKAFVVRDVVQNGIASQDVANKTALTSVIHIAALRQAHMALSEALSSMPHLHQPAMESYESEQLFFLTHAQSLCSKSTPQQMDIDLTTSQHLNGSQLLPAVLKQLQEFSHAFSCSPTSVHYASNISPDIL</sequence>
<evidence type="ECO:0000256" key="3">
    <source>
        <dbReference type="ARBA" id="ARBA00007357"/>
    </source>
</evidence>
<dbReference type="Proteomes" id="UP001378592">
    <property type="component" value="Unassembled WGS sequence"/>
</dbReference>
<dbReference type="CDD" id="cd08662">
    <property type="entry name" value="M13"/>
    <property type="match status" value="1"/>
</dbReference>
<accession>A0AAN9VED8</accession>
<reference evidence="13 14" key="1">
    <citation type="submission" date="2024-03" db="EMBL/GenBank/DDBJ databases">
        <title>The genome assembly and annotation of the cricket Gryllus longicercus Weissman &amp; Gray.</title>
        <authorList>
            <person name="Szrajer S."/>
            <person name="Gray D."/>
            <person name="Ylla G."/>
        </authorList>
    </citation>
    <scope>NUCLEOTIDE SEQUENCE [LARGE SCALE GENOMIC DNA]</scope>
    <source>
        <strain evidence="13">DAG 2021-001</strain>
        <tissue evidence="13">Whole body minus gut</tissue>
    </source>
</reference>
<dbReference type="SUPFAM" id="SSF55486">
    <property type="entry name" value="Metalloproteases ('zincins'), catalytic domain"/>
    <property type="match status" value="1"/>
</dbReference>
<dbReference type="InterPro" id="IPR042089">
    <property type="entry name" value="Peptidase_M13_dom_2"/>
</dbReference>
<feature type="compositionally biased region" description="Gly residues" evidence="9">
    <location>
        <begin position="42"/>
        <end position="51"/>
    </location>
</feature>
<organism evidence="13 14">
    <name type="scientific">Gryllus longicercus</name>
    <dbReference type="NCBI Taxonomy" id="2509291"/>
    <lineage>
        <taxon>Eukaryota</taxon>
        <taxon>Metazoa</taxon>
        <taxon>Ecdysozoa</taxon>
        <taxon>Arthropoda</taxon>
        <taxon>Hexapoda</taxon>
        <taxon>Insecta</taxon>
        <taxon>Pterygota</taxon>
        <taxon>Neoptera</taxon>
        <taxon>Polyneoptera</taxon>
        <taxon>Orthoptera</taxon>
        <taxon>Ensifera</taxon>
        <taxon>Gryllidea</taxon>
        <taxon>Grylloidea</taxon>
        <taxon>Gryllidae</taxon>
        <taxon>Gryllinae</taxon>
        <taxon>Gryllus</taxon>
    </lineage>
</organism>
<evidence type="ECO:0008006" key="15">
    <source>
        <dbReference type="Google" id="ProtNLM"/>
    </source>
</evidence>
<dbReference type="PANTHER" id="PTHR11733:SF228">
    <property type="entry name" value="PROTEIN GONE EARLY"/>
    <property type="match status" value="1"/>
</dbReference>
<evidence type="ECO:0000259" key="11">
    <source>
        <dbReference type="Pfam" id="PF01431"/>
    </source>
</evidence>
<feature type="compositionally biased region" description="Basic and acidic residues" evidence="9">
    <location>
        <begin position="1"/>
        <end position="20"/>
    </location>
</feature>
<evidence type="ECO:0000256" key="7">
    <source>
        <dbReference type="ARBA" id="ARBA00022833"/>
    </source>
</evidence>
<keyword evidence="6" id="KW-0378">Hydrolase</keyword>
<evidence type="ECO:0000256" key="4">
    <source>
        <dbReference type="ARBA" id="ARBA00022670"/>
    </source>
</evidence>
<name>A0AAN9VED8_9ORTH</name>
<dbReference type="InterPro" id="IPR024079">
    <property type="entry name" value="MetalloPept_cat_dom_sf"/>
</dbReference>
<dbReference type="PROSITE" id="PS51885">
    <property type="entry name" value="NEPRILYSIN"/>
    <property type="match status" value="1"/>
</dbReference>
<dbReference type="Gene3D" id="3.40.390.10">
    <property type="entry name" value="Collagenase (Catalytic Domain)"/>
    <property type="match status" value="1"/>
</dbReference>
<dbReference type="AlphaFoldDB" id="A0AAN9VED8"/>
<comment type="similarity">
    <text evidence="3">Belongs to the peptidase M13 family.</text>
</comment>
<keyword evidence="8" id="KW-0482">Metalloprotease</keyword>
<protein>
    <recommendedName>
        <fullName evidence="15">Peptidase M13 N-terminal domain-containing protein</fullName>
    </recommendedName>
</protein>
<comment type="subcellular location">
    <subcellularLocation>
        <location evidence="2">Cell membrane</location>
        <topology evidence="2">Single-pass type II membrane protein</topology>
    </subcellularLocation>
</comment>
<keyword evidence="5" id="KW-0479">Metal-binding</keyword>
<feature type="domain" description="Peptidase M13 N-terminal" evidence="12">
    <location>
        <begin position="163"/>
        <end position="549"/>
    </location>
</feature>
<dbReference type="PANTHER" id="PTHR11733">
    <property type="entry name" value="ZINC METALLOPROTEASE FAMILY M13 NEPRILYSIN-RELATED"/>
    <property type="match status" value="1"/>
</dbReference>
<keyword evidence="7" id="KW-0862">Zinc</keyword>
<keyword evidence="10" id="KW-0812">Transmembrane</keyword>
<evidence type="ECO:0000256" key="1">
    <source>
        <dbReference type="ARBA" id="ARBA00001947"/>
    </source>
</evidence>
<dbReference type="InterPro" id="IPR008753">
    <property type="entry name" value="Peptidase_M13_N"/>
</dbReference>
<dbReference type="GO" id="GO:0016485">
    <property type="term" value="P:protein processing"/>
    <property type="evidence" value="ECO:0007669"/>
    <property type="project" value="TreeGrafter"/>
</dbReference>
<evidence type="ECO:0000256" key="9">
    <source>
        <dbReference type="SAM" id="MobiDB-lite"/>
    </source>
</evidence>
<dbReference type="GO" id="GO:0005886">
    <property type="term" value="C:plasma membrane"/>
    <property type="evidence" value="ECO:0007669"/>
    <property type="project" value="UniProtKB-SubCell"/>
</dbReference>
<feature type="domain" description="Peptidase M13 C-terminal" evidence="11">
    <location>
        <begin position="610"/>
        <end position="809"/>
    </location>
</feature>
<dbReference type="InterPro" id="IPR000718">
    <property type="entry name" value="Peptidase_M13"/>
</dbReference>
<evidence type="ECO:0000256" key="2">
    <source>
        <dbReference type="ARBA" id="ARBA00004401"/>
    </source>
</evidence>
<evidence type="ECO:0000256" key="5">
    <source>
        <dbReference type="ARBA" id="ARBA00022723"/>
    </source>
</evidence>
<gene>
    <name evidence="13" type="ORF">R5R35_008022</name>
</gene>
<keyword evidence="14" id="KW-1185">Reference proteome</keyword>
<feature type="transmembrane region" description="Helical" evidence="10">
    <location>
        <begin position="103"/>
        <end position="126"/>
    </location>
</feature>